<sequence>MKNLDGVTTASNFFMLRFKEICILSRTIRQKMKFQWLRPKLMNTKLSHGPIHFKSYAKII</sequence>
<dbReference type="EMBL" id="JACGCM010002784">
    <property type="protein sequence ID" value="KAF6135591.1"/>
    <property type="molecule type" value="Genomic_DNA"/>
</dbReference>
<organism evidence="1 2">
    <name type="scientific">Kingdonia uniflora</name>
    <dbReference type="NCBI Taxonomy" id="39325"/>
    <lineage>
        <taxon>Eukaryota</taxon>
        <taxon>Viridiplantae</taxon>
        <taxon>Streptophyta</taxon>
        <taxon>Embryophyta</taxon>
        <taxon>Tracheophyta</taxon>
        <taxon>Spermatophyta</taxon>
        <taxon>Magnoliopsida</taxon>
        <taxon>Ranunculales</taxon>
        <taxon>Circaeasteraceae</taxon>
        <taxon>Kingdonia</taxon>
    </lineage>
</organism>
<evidence type="ECO:0000313" key="2">
    <source>
        <dbReference type="Proteomes" id="UP000541444"/>
    </source>
</evidence>
<evidence type="ECO:0000313" key="1">
    <source>
        <dbReference type="EMBL" id="KAF6135591.1"/>
    </source>
</evidence>
<accession>A0A7J7KYY7</accession>
<name>A0A7J7KYY7_9MAGN</name>
<comment type="caution">
    <text evidence="1">The sequence shown here is derived from an EMBL/GenBank/DDBJ whole genome shotgun (WGS) entry which is preliminary data.</text>
</comment>
<keyword evidence="2" id="KW-1185">Reference proteome</keyword>
<dbReference type="Proteomes" id="UP000541444">
    <property type="component" value="Unassembled WGS sequence"/>
</dbReference>
<gene>
    <name evidence="1" type="ORF">GIB67_015444</name>
</gene>
<proteinExistence type="predicted"/>
<reference evidence="1 2" key="1">
    <citation type="journal article" date="2020" name="IScience">
        <title>Genome Sequencing of the Endangered Kingdonia uniflora (Circaeasteraceae, Ranunculales) Reveals Potential Mechanisms of Evolutionary Specialization.</title>
        <authorList>
            <person name="Sun Y."/>
            <person name="Deng T."/>
            <person name="Zhang A."/>
            <person name="Moore M.J."/>
            <person name="Landis J.B."/>
            <person name="Lin N."/>
            <person name="Zhang H."/>
            <person name="Zhang X."/>
            <person name="Huang J."/>
            <person name="Zhang X."/>
            <person name="Sun H."/>
            <person name="Wang H."/>
        </authorList>
    </citation>
    <scope>NUCLEOTIDE SEQUENCE [LARGE SCALE GENOMIC DNA]</scope>
    <source>
        <strain evidence="1">TB1705</strain>
        <tissue evidence="1">Leaf</tissue>
    </source>
</reference>
<dbReference type="AlphaFoldDB" id="A0A7J7KYY7"/>
<protein>
    <submittedName>
        <fullName evidence="1">Uncharacterized protein</fullName>
    </submittedName>
</protein>